<feature type="transmembrane region" description="Helical" evidence="6">
    <location>
        <begin position="66"/>
        <end position="89"/>
    </location>
</feature>
<evidence type="ECO:0000256" key="2">
    <source>
        <dbReference type="ARBA" id="ARBA00005335"/>
    </source>
</evidence>
<sequence>MFIINCIDKQALRGDSFTFSSDGSTSVVWRARLFLFIGFAFMAGGVAGSISLMCIKYIIPEYGDPFTFWGICNVVQNVSIMASAALLWITQNTETEHDYNFTI</sequence>
<dbReference type="GO" id="GO:0016020">
    <property type="term" value="C:membrane"/>
    <property type="evidence" value="ECO:0007669"/>
    <property type="project" value="UniProtKB-SubCell"/>
</dbReference>
<accession>A0A9P6KIR5</accession>
<reference evidence="7" key="1">
    <citation type="journal article" date="2020" name="Fungal Divers.">
        <title>Resolving the Mortierellaceae phylogeny through synthesis of multi-gene phylogenetics and phylogenomics.</title>
        <authorList>
            <person name="Vandepol N."/>
            <person name="Liber J."/>
            <person name="Desiro A."/>
            <person name="Na H."/>
            <person name="Kennedy M."/>
            <person name="Barry K."/>
            <person name="Grigoriev I.V."/>
            <person name="Miller A.N."/>
            <person name="O'Donnell K."/>
            <person name="Stajich J.E."/>
            <person name="Bonito G."/>
        </authorList>
    </citation>
    <scope>NUCLEOTIDE SEQUENCE</scope>
    <source>
        <strain evidence="7">KOD1015</strain>
    </source>
</reference>
<feature type="transmembrane region" description="Helical" evidence="6">
    <location>
        <begin position="33"/>
        <end position="59"/>
    </location>
</feature>
<evidence type="ECO:0000256" key="5">
    <source>
        <dbReference type="ARBA" id="ARBA00023136"/>
    </source>
</evidence>
<keyword evidence="4 6" id="KW-1133">Transmembrane helix</keyword>
<keyword evidence="3 6" id="KW-0812">Transmembrane</keyword>
<comment type="similarity">
    <text evidence="2">Belongs to the UPF0220 family.</text>
</comment>
<proteinExistence type="inferred from homology"/>
<keyword evidence="5 6" id="KW-0472">Membrane</keyword>
<gene>
    <name evidence="7" type="ORF">BGW38_009912</name>
</gene>
<dbReference type="PANTHER" id="PTHR13180">
    <property type="entry name" value="SMALL MEMBRANE PROTEIN-RELATED"/>
    <property type="match status" value="1"/>
</dbReference>
<dbReference type="InterPro" id="IPR007919">
    <property type="entry name" value="UPF0220"/>
</dbReference>
<evidence type="ECO:0000256" key="4">
    <source>
        <dbReference type="ARBA" id="ARBA00022989"/>
    </source>
</evidence>
<comment type="subcellular location">
    <subcellularLocation>
        <location evidence="1">Membrane</location>
        <topology evidence="1">Multi-pass membrane protein</topology>
    </subcellularLocation>
</comment>
<comment type="caution">
    <text evidence="7">The sequence shown here is derived from an EMBL/GenBank/DDBJ whole genome shotgun (WGS) entry which is preliminary data.</text>
</comment>
<dbReference type="Proteomes" id="UP000780801">
    <property type="component" value="Unassembled WGS sequence"/>
</dbReference>
<protein>
    <submittedName>
        <fullName evidence="7">Uncharacterized protein</fullName>
    </submittedName>
</protein>
<evidence type="ECO:0000256" key="3">
    <source>
        <dbReference type="ARBA" id="ARBA00022692"/>
    </source>
</evidence>
<evidence type="ECO:0000256" key="1">
    <source>
        <dbReference type="ARBA" id="ARBA00004141"/>
    </source>
</evidence>
<name>A0A9P6KIR5_9FUNG</name>
<dbReference type="Pfam" id="PF05255">
    <property type="entry name" value="UPF0220"/>
    <property type="match status" value="1"/>
</dbReference>
<dbReference type="AlphaFoldDB" id="A0A9P6KIR5"/>
<evidence type="ECO:0000313" key="7">
    <source>
        <dbReference type="EMBL" id="KAF9586075.1"/>
    </source>
</evidence>
<organism evidence="7 8">
    <name type="scientific">Lunasporangiospora selenospora</name>
    <dbReference type="NCBI Taxonomy" id="979761"/>
    <lineage>
        <taxon>Eukaryota</taxon>
        <taxon>Fungi</taxon>
        <taxon>Fungi incertae sedis</taxon>
        <taxon>Mucoromycota</taxon>
        <taxon>Mortierellomycotina</taxon>
        <taxon>Mortierellomycetes</taxon>
        <taxon>Mortierellales</taxon>
        <taxon>Mortierellaceae</taxon>
        <taxon>Lunasporangiospora</taxon>
    </lineage>
</organism>
<keyword evidence="8" id="KW-1185">Reference proteome</keyword>
<evidence type="ECO:0000313" key="8">
    <source>
        <dbReference type="Proteomes" id="UP000780801"/>
    </source>
</evidence>
<dbReference type="OrthoDB" id="268928at2759"/>
<evidence type="ECO:0000256" key="6">
    <source>
        <dbReference type="SAM" id="Phobius"/>
    </source>
</evidence>
<dbReference type="EMBL" id="JAABOA010000076">
    <property type="protein sequence ID" value="KAF9586075.1"/>
    <property type="molecule type" value="Genomic_DNA"/>
</dbReference>